<comment type="caution">
    <text evidence="1">The sequence shown here is derived from an EMBL/GenBank/DDBJ whole genome shotgun (WGS) entry which is preliminary data.</text>
</comment>
<reference evidence="1" key="1">
    <citation type="submission" date="2021-07" db="EMBL/GenBank/DDBJ databases">
        <title>Shinella sp. nov., a novel member of the genus Shinella from water.</title>
        <authorList>
            <person name="Deng Y."/>
        </authorList>
    </citation>
    <scope>NUCLEOTIDE SEQUENCE</scope>
    <source>
        <strain evidence="1">CPCC 100929</strain>
    </source>
</reference>
<protein>
    <submittedName>
        <fullName evidence="1">DUF488 family protein</fullName>
    </submittedName>
</protein>
<proteinExistence type="predicted"/>
<accession>A0ABT1R8W8</accession>
<keyword evidence="2" id="KW-1185">Reference proteome</keyword>
<dbReference type="PANTHER" id="PTHR36849:SF1">
    <property type="entry name" value="CYTOPLASMIC PROTEIN"/>
    <property type="match status" value="1"/>
</dbReference>
<sequence>MPVQIKRIYDAPDPADGARILVDRLWPRGLSKEKAAFDDWLKDVAPTSQLRKWFDHRPERWAEFQQLYRAELRENPAVDLLRARSAAGMVTLLYSSRNREFNHAAVLAEVLREANSFAR</sequence>
<evidence type="ECO:0000313" key="2">
    <source>
        <dbReference type="Proteomes" id="UP000996601"/>
    </source>
</evidence>
<dbReference type="PANTHER" id="PTHR36849">
    <property type="entry name" value="CYTOPLASMIC PROTEIN-RELATED"/>
    <property type="match status" value="1"/>
</dbReference>
<dbReference type="InterPro" id="IPR052552">
    <property type="entry name" value="YeaO-like"/>
</dbReference>
<dbReference type="EMBL" id="WHSB02000005">
    <property type="protein sequence ID" value="MCQ4631633.1"/>
    <property type="molecule type" value="Genomic_DNA"/>
</dbReference>
<evidence type="ECO:0000313" key="1">
    <source>
        <dbReference type="EMBL" id="MCQ4631633.1"/>
    </source>
</evidence>
<organism evidence="1 2">
    <name type="scientific">Shinella lacus</name>
    <dbReference type="NCBI Taxonomy" id="2654216"/>
    <lineage>
        <taxon>Bacteria</taxon>
        <taxon>Pseudomonadati</taxon>
        <taxon>Pseudomonadota</taxon>
        <taxon>Alphaproteobacteria</taxon>
        <taxon>Hyphomicrobiales</taxon>
        <taxon>Rhizobiaceae</taxon>
        <taxon>Shinella</taxon>
    </lineage>
</organism>
<gene>
    <name evidence="1" type="ORF">GB927_016400</name>
</gene>
<dbReference type="Pfam" id="PF22752">
    <property type="entry name" value="DUF488-N3i"/>
    <property type="match status" value="1"/>
</dbReference>
<dbReference type="Proteomes" id="UP000996601">
    <property type="component" value="Unassembled WGS sequence"/>
</dbReference>
<name>A0ABT1R8W8_9HYPH</name>
<dbReference type="RefSeq" id="WP_256118252.1">
    <property type="nucleotide sequence ID" value="NZ_WHSB02000005.1"/>
</dbReference>